<proteinExistence type="predicted"/>
<evidence type="ECO:0000313" key="1">
    <source>
        <dbReference type="EMBL" id="SEF51073.1"/>
    </source>
</evidence>
<protein>
    <submittedName>
        <fullName evidence="1">Uncharacterized protein</fullName>
    </submittedName>
</protein>
<gene>
    <name evidence="1" type="ORF">SAMN04488130_101334</name>
</gene>
<sequence length="41" mass="5144">MLMTLDFILSSSELYRIADLWDFRITWFLEPNAQFQYEYLY</sequence>
<reference evidence="2" key="1">
    <citation type="submission" date="2016-10" db="EMBL/GenBank/DDBJ databases">
        <authorList>
            <person name="Varghese N."/>
            <person name="Submissions S."/>
        </authorList>
    </citation>
    <scope>NUCLEOTIDE SEQUENCE [LARGE SCALE GENOMIC DNA]</scope>
    <source>
        <strain evidence="2">CGMCC 1.9230</strain>
    </source>
</reference>
<dbReference type="AlphaFoldDB" id="A0A1H5SKC2"/>
<accession>A0A1H5SKC2</accession>
<dbReference type="Proteomes" id="UP000236737">
    <property type="component" value="Unassembled WGS sequence"/>
</dbReference>
<dbReference type="EMBL" id="FNVP01000001">
    <property type="protein sequence ID" value="SEF51073.1"/>
    <property type="molecule type" value="Genomic_DNA"/>
</dbReference>
<organism evidence="1 2">
    <name type="scientific">Flavobacterium urumqiense</name>
    <dbReference type="NCBI Taxonomy" id="935224"/>
    <lineage>
        <taxon>Bacteria</taxon>
        <taxon>Pseudomonadati</taxon>
        <taxon>Bacteroidota</taxon>
        <taxon>Flavobacteriia</taxon>
        <taxon>Flavobacteriales</taxon>
        <taxon>Flavobacteriaceae</taxon>
        <taxon>Flavobacterium</taxon>
    </lineage>
</organism>
<keyword evidence="2" id="KW-1185">Reference proteome</keyword>
<evidence type="ECO:0000313" key="2">
    <source>
        <dbReference type="Proteomes" id="UP000236737"/>
    </source>
</evidence>
<name>A0A1H5SKC2_9FLAO</name>